<organism evidence="1 2">
    <name type="scientific">Romanomermis culicivorax</name>
    <name type="common">Nematode worm</name>
    <dbReference type="NCBI Taxonomy" id="13658"/>
    <lineage>
        <taxon>Eukaryota</taxon>
        <taxon>Metazoa</taxon>
        <taxon>Ecdysozoa</taxon>
        <taxon>Nematoda</taxon>
        <taxon>Enoplea</taxon>
        <taxon>Dorylaimia</taxon>
        <taxon>Mermithida</taxon>
        <taxon>Mermithoidea</taxon>
        <taxon>Mermithidae</taxon>
        <taxon>Romanomermis</taxon>
    </lineage>
</organism>
<proteinExistence type="predicted"/>
<dbReference type="Proteomes" id="UP000887565">
    <property type="component" value="Unplaced"/>
</dbReference>
<name>A0A915KY68_ROMCU</name>
<protein>
    <submittedName>
        <fullName evidence="2">Uncharacterized protein</fullName>
    </submittedName>
</protein>
<dbReference type="AlphaFoldDB" id="A0A915KY68"/>
<dbReference type="WBParaSite" id="nRc.2.0.1.t42427-RA">
    <property type="protein sequence ID" value="nRc.2.0.1.t42427-RA"/>
    <property type="gene ID" value="nRc.2.0.1.g42427"/>
</dbReference>
<sequence length="145" mass="17159">MAQIQPRTTKEVIIINYFNHTHLNFDPTILQQAIVASQQIAQDFPDYFQAPCLHQDPHCMEELTAVLLSWMCDYYKYYGAKNAIIITQLTLFLFHARQAYDFKTTDNPYSMALRYILQCLTDTRDPNYLATKERKAIIRDIHREY</sequence>
<accession>A0A915KY68</accession>
<keyword evidence="1" id="KW-1185">Reference proteome</keyword>
<reference evidence="2" key="1">
    <citation type="submission" date="2022-11" db="UniProtKB">
        <authorList>
            <consortium name="WormBaseParasite"/>
        </authorList>
    </citation>
    <scope>IDENTIFICATION</scope>
</reference>
<evidence type="ECO:0000313" key="2">
    <source>
        <dbReference type="WBParaSite" id="nRc.2.0.1.t42427-RA"/>
    </source>
</evidence>
<evidence type="ECO:0000313" key="1">
    <source>
        <dbReference type="Proteomes" id="UP000887565"/>
    </source>
</evidence>